<dbReference type="GO" id="GO:0004175">
    <property type="term" value="F:endopeptidase activity"/>
    <property type="evidence" value="ECO:0007669"/>
    <property type="project" value="UniProtKB-ARBA"/>
</dbReference>
<dbReference type="AlphaFoldDB" id="A0A1R4F554"/>
<dbReference type="GO" id="GO:0080120">
    <property type="term" value="P:CAAX-box protein maturation"/>
    <property type="evidence" value="ECO:0007669"/>
    <property type="project" value="UniProtKB-ARBA"/>
</dbReference>
<keyword evidence="4" id="KW-1185">Reference proteome</keyword>
<dbReference type="Proteomes" id="UP000195913">
    <property type="component" value="Unassembled WGS sequence"/>
</dbReference>
<reference evidence="3 4" key="1">
    <citation type="submission" date="2017-02" db="EMBL/GenBank/DDBJ databases">
        <authorList>
            <person name="Peterson S.W."/>
        </authorList>
    </citation>
    <scope>NUCLEOTIDE SEQUENCE [LARGE SCALE GENOMIC DNA]</scope>
    <source>
        <strain evidence="3 4">B Ar 00.02</strain>
    </source>
</reference>
<feature type="transmembrane region" description="Helical" evidence="1">
    <location>
        <begin position="29"/>
        <end position="50"/>
    </location>
</feature>
<feature type="domain" description="CAAX prenyl protease 2/Lysostaphin resistance protein A-like" evidence="2">
    <location>
        <begin position="129"/>
        <end position="223"/>
    </location>
</feature>
<feature type="transmembrane region" description="Helical" evidence="1">
    <location>
        <begin position="117"/>
        <end position="138"/>
    </location>
</feature>
<feature type="transmembrane region" description="Helical" evidence="1">
    <location>
        <begin position="75"/>
        <end position="97"/>
    </location>
</feature>
<evidence type="ECO:0000313" key="3">
    <source>
        <dbReference type="EMBL" id="SJM50953.1"/>
    </source>
</evidence>
<organism evidence="3 4">
    <name type="scientific">Arthrobacter rhombi</name>
    <dbReference type="NCBI Taxonomy" id="71253"/>
    <lineage>
        <taxon>Bacteria</taxon>
        <taxon>Bacillati</taxon>
        <taxon>Actinomycetota</taxon>
        <taxon>Actinomycetes</taxon>
        <taxon>Micrococcales</taxon>
        <taxon>Micrococcaceae</taxon>
        <taxon>Arthrobacter</taxon>
    </lineage>
</organism>
<protein>
    <recommendedName>
        <fullName evidence="2">CAAX prenyl protease 2/Lysostaphin resistance protein A-like domain-containing protein</fullName>
    </recommendedName>
</protein>
<evidence type="ECO:0000259" key="2">
    <source>
        <dbReference type="Pfam" id="PF02517"/>
    </source>
</evidence>
<evidence type="ECO:0000256" key="1">
    <source>
        <dbReference type="SAM" id="Phobius"/>
    </source>
</evidence>
<dbReference type="EMBL" id="FUHW01000011">
    <property type="protein sequence ID" value="SJM50953.1"/>
    <property type="molecule type" value="Genomic_DNA"/>
</dbReference>
<proteinExistence type="predicted"/>
<feature type="transmembrane region" description="Helical" evidence="1">
    <location>
        <begin position="210"/>
        <end position="234"/>
    </location>
</feature>
<dbReference type="Pfam" id="PF02517">
    <property type="entry name" value="Rce1-like"/>
    <property type="match status" value="1"/>
</dbReference>
<keyword evidence="1" id="KW-1133">Transmembrane helix</keyword>
<evidence type="ECO:0000313" key="4">
    <source>
        <dbReference type="Proteomes" id="UP000195913"/>
    </source>
</evidence>
<feature type="transmembrane region" description="Helical" evidence="1">
    <location>
        <begin position="186"/>
        <end position="205"/>
    </location>
</feature>
<keyword evidence="1" id="KW-0472">Membrane</keyword>
<dbReference type="InterPro" id="IPR003675">
    <property type="entry name" value="Rce1/LyrA-like_dom"/>
</dbReference>
<name>A0A1R4F554_9MICC</name>
<sequence length="242" mass="26304">MGLVALATTIAWLVMVGVDGPASFPPSPLLASLSLLPVNIVSLWLVARFLRSEGQDLRSLFIPARRPMLRETGWGLLWILVLYLPFVAAIMGTMWALHGPEMFTAFETVFFDPQAAAIAHPGWGLALGIIAVLTFAPLNAPAEEAVFRGYSQSRLLRRWSVLATVLLCSLAFGAQHAFFAPTADAMIVYVVAFTVWGIGSALIVLRQKRLLPITIAHFIVNLLSSSPAVIFPMLQLTGLVPR</sequence>
<accession>A0A1R4F554</accession>
<gene>
    <name evidence="3" type="ORF">FM101_02295</name>
</gene>
<keyword evidence="1" id="KW-0812">Transmembrane</keyword>
<feature type="transmembrane region" description="Helical" evidence="1">
    <location>
        <begin position="159"/>
        <end position="180"/>
    </location>
</feature>